<reference evidence="1" key="1">
    <citation type="submission" date="2023-11" db="EMBL/GenBank/DDBJ databases">
        <authorList>
            <person name="Poullet M."/>
        </authorList>
    </citation>
    <scope>NUCLEOTIDE SEQUENCE</scope>
    <source>
        <strain evidence="1">E1834</strain>
    </source>
</reference>
<accession>A0ACB0ZM80</accession>
<protein>
    <submittedName>
        <fullName evidence="1">Uncharacterized protein</fullName>
    </submittedName>
</protein>
<evidence type="ECO:0000313" key="1">
    <source>
        <dbReference type="EMBL" id="CAK5080192.1"/>
    </source>
</evidence>
<keyword evidence="2" id="KW-1185">Reference proteome</keyword>
<dbReference type="Proteomes" id="UP001497535">
    <property type="component" value="Unassembled WGS sequence"/>
</dbReference>
<proteinExistence type="predicted"/>
<gene>
    <name evidence="1" type="ORF">MENTE1834_LOCUS27348</name>
</gene>
<dbReference type="EMBL" id="CAVMJV010000041">
    <property type="protein sequence ID" value="CAK5080192.1"/>
    <property type="molecule type" value="Genomic_DNA"/>
</dbReference>
<comment type="caution">
    <text evidence="1">The sequence shown here is derived from an EMBL/GenBank/DDBJ whole genome shotgun (WGS) entry which is preliminary data.</text>
</comment>
<name>A0ACB0ZM80_MELEN</name>
<organism evidence="1 2">
    <name type="scientific">Meloidogyne enterolobii</name>
    <name type="common">Root-knot nematode worm</name>
    <name type="synonym">Meloidogyne mayaguensis</name>
    <dbReference type="NCBI Taxonomy" id="390850"/>
    <lineage>
        <taxon>Eukaryota</taxon>
        <taxon>Metazoa</taxon>
        <taxon>Ecdysozoa</taxon>
        <taxon>Nematoda</taxon>
        <taxon>Chromadorea</taxon>
        <taxon>Rhabditida</taxon>
        <taxon>Tylenchina</taxon>
        <taxon>Tylenchomorpha</taxon>
        <taxon>Tylenchoidea</taxon>
        <taxon>Meloidogynidae</taxon>
        <taxon>Meloidogyninae</taxon>
        <taxon>Meloidogyne</taxon>
    </lineage>
</organism>
<sequence length="294" mass="32487">MTFPKSFSFLLPKNLLFFNKRLLIIKTIKTTKTLLTKTTLTMEDTEDVREITIEPEGLSALLGIPLGARSIVIFAHGSGSGRLSPRNNYVAAELRRAGMATLLLDLLRPEEEAIRQNVFDIPLLASRLNRASEWVHSNVETETFTQGYFGASTGAGAALMAVASANPEIKIKTVVSRGGRPDLAIPVLDKVTIPTLMLVGSLDEPVIGMNQRAIEALVNCKEKELIIVEGATHLFEEAGTLDHVVQHAKYLCSIIRNKLMNYLIALIKLKATFLDKKISSLKLLKFIRIYSDLE</sequence>
<evidence type="ECO:0000313" key="2">
    <source>
        <dbReference type="Proteomes" id="UP001497535"/>
    </source>
</evidence>